<accession>A0A4D8R9V0</accession>
<evidence type="ECO:0000256" key="1">
    <source>
        <dbReference type="SAM" id="MobiDB-lite"/>
    </source>
</evidence>
<keyword evidence="2" id="KW-0614">Plasmid</keyword>
<feature type="region of interest" description="Disordered" evidence="1">
    <location>
        <begin position="1"/>
        <end position="25"/>
    </location>
</feature>
<dbReference type="Proteomes" id="UP000298693">
    <property type="component" value="Plasmid p3"/>
</dbReference>
<dbReference type="EMBL" id="CP032349">
    <property type="protein sequence ID" value="QCO19768.1"/>
    <property type="molecule type" value="Genomic_DNA"/>
</dbReference>
<organism evidence="2 3">
    <name type="scientific">Azospirillum brasilense</name>
    <dbReference type="NCBI Taxonomy" id="192"/>
    <lineage>
        <taxon>Bacteria</taxon>
        <taxon>Pseudomonadati</taxon>
        <taxon>Pseudomonadota</taxon>
        <taxon>Alphaproteobacteria</taxon>
        <taxon>Rhodospirillales</taxon>
        <taxon>Azospirillaceae</taxon>
        <taxon>Azospirillum</taxon>
    </lineage>
</organism>
<evidence type="ECO:0000313" key="3">
    <source>
        <dbReference type="Proteomes" id="UP000298693"/>
    </source>
</evidence>
<dbReference type="AlphaFoldDB" id="A0A4D8R9V0"/>
<evidence type="ECO:0000313" key="2">
    <source>
        <dbReference type="EMBL" id="QCO19768.1"/>
    </source>
</evidence>
<protein>
    <submittedName>
        <fullName evidence="2">Uncharacterized protein</fullName>
    </submittedName>
</protein>
<name>A0A4D8R9V0_AZOBR</name>
<sequence length="323" mass="36167">MDGCRFPGDRPPVTQAFLRSPTDAETPLDRQLRLWQDHRRLVPPDERMRALTERWLGPHLAALEALMLELRHGVDQDREEGRLTFPKRRYPYPKGFCREISDAVFERLRRRIAAPDTPVTQALAAFVRDGGRLSPIWGALRGSYFQNAMQMGALYVDAANDTVTVTKPKVEILPLETSGLEPVVEVAHFARIAQVYWGGTVWPNTLFPRLAPALPILYIDPDGRPHLHPDSLGVFAENMAGGCRSALAFLEQERDNGRVLPADVAAALAPWRTHGPWFEEQCPTPDWDRLRACFAQAADPQGPYRSVQGFVGMMDAVKRVAGA</sequence>
<geneLocation type="plasmid" evidence="2">
    <name>p3</name>
</geneLocation>
<reference evidence="2 3" key="1">
    <citation type="submission" date="2018-09" db="EMBL/GenBank/DDBJ databases">
        <title>Whole genome based analysis of evolution and adaptive divergence in Indian and Brazilian strains of Azospirillum brasilense.</title>
        <authorList>
            <person name="Singh C."/>
            <person name="Tripathi A.K."/>
        </authorList>
    </citation>
    <scope>NUCLEOTIDE SEQUENCE [LARGE SCALE GENOMIC DNA]</scope>
    <source>
        <strain evidence="2 3">MTCC4039</strain>
        <plasmid evidence="2 3">p3</plasmid>
    </source>
</reference>
<gene>
    <name evidence="2" type="ORF">D3869_31650</name>
</gene>
<proteinExistence type="predicted"/>